<comment type="subunit">
    <text evidence="6">Forms polymers through the coiled coil domains. Interacts with PBP1, MreC and EzrA.</text>
</comment>
<evidence type="ECO:0000256" key="5">
    <source>
        <dbReference type="ARBA" id="ARBA00023306"/>
    </source>
</evidence>
<dbReference type="GO" id="GO:0005737">
    <property type="term" value="C:cytoplasm"/>
    <property type="evidence" value="ECO:0007669"/>
    <property type="project" value="UniProtKB-SubCell"/>
</dbReference>
<comment type="caution">
    <text evidence="7">The sequence shown here is derived from an EMBL/GenBank/DDBJ whole genome shotgun (WGS) entry which is preliminary data.</text>
</comment>
<proteinExistence type="inferred from homology"/>
<dbReference type="GO" id="GO:0051301">
    <property type="term" value="P:cell division"/>
    <property type="evidence" value="ECO:0007669"/>
    <property type="project" value="UniProtKB-UniRule"/>
</dbReference>
<organism evidence="7 8">
    <name type="scientific">Saccharococcus thermophilus</name>
    <dbReference type="NCBI Taxonomy" id="29396"/>
    <lineage>
        <taxon>Bacteria</taxon>
        <taxon>Bacillati</taxon>
        <taxon>Bacillota</taxon>
        <taxon>Bacilli</taxon>
        <taxon>Bacillales</taxon>
        <taxon>Anoxybacillaceae</taxon>
        <taxon>Saccharococcus</taxon>
    </lineage>
</organism>
<evidence type="ECO:0000256" key="6">
    <source>
        <dbReference type="HAMAP-Rule" id="MF_02011"/>
    </source>
</evidence>
<evidence type="ECO:0000256" key="3">
    <source>
        <dbReference type="ARBA" id="ARBA00022960"/>
    </source>
</evidence>
<dbReference type="PANTHER" id="PTHR35794">
    <property type="entry name" value="CELL DIVISION PROTEIN DIVIVA"/>
    <property type="match status" value="1"/>
</dbReference>
<evidence type="ECO:0000313" key="8">
    <source>
        <dbReference type="Proteomes" id="UP000532769"/>
    </source>
</evidence>
<dbReference type="AlphaFoldDB" id="A0A846MI09"/>
<reference evidence="7 8" key="1">
    <citation type="submission" date="2020-03" db="EMBL/GenBank/DDBJ databases">
        <title>Genomic Encyclopedia of Archaeal and Bacterial Type Strains, Phase II (KMG-II): from individual species to whole genera.</title>
        <authorList>
            <person name="Goeker M."/>
        </authorList>
    </citation>
    <scope>NUCLEOTIDE SEQUENCE [LARGE SCALE GENOMIC DNA]</scope>
    <source>
        <strain evidence="7 8">DSM 4749</strain>
    </source>
</reference>
<keyword evidence="3 6" id="KW-0133">Cell shape</keyword>
<evidence type="ECO:0000256" key="4">
    <source>
        <dbReference type="ARBA" id="ARBA00023054"/>
    </source>
</evidence>
<dbReference type="SUPFAM" id="SSF75704">
    <property type="entry name" value="Mitotic arrest deficient-like 1, Mad1"/>
    <property type="match status" value="1"/>
</dbReference>
<evidence type="ECO:0000256" key="2">
    <source>
        <dbReference type="ARBA" id="ARBA00022618"/>
    </source>
</evidence>
<sequence length="101" mass="11995">MKAMLAGRIKLTPKEILEKEFKVSMRGYNQDEVDQFLDMIIKDYETFQQEIEQLQQENARLKRQVEELQKRPSAQAGTTNYDILQRLSNLEKHVFGNKLYD</sequence>
<keyword evidence="2 6" id="KW-0132">Cell division</keyword>
<name>A0A846MI09_9BACL</name>
<dbReference type="NCBIfam" id="NF010725">
    <property type="entry name" value="PRK14127.1"/>
    <property type="match status" value="1"/>
</dbReference>
<keyword evidence="8" id="KW-1185">Reference proteome</keyword>
<keyword evidence="4 6" id="KW-0175">Coiled coil</keyword>
<gene>
    <name evidence="6" type="primary">gpsB</name>
    <name evidence="7" type="ORF">BDD39_001374</name>
</gene>
<dbReference type="GO" id="GO:0008360">
    <property type="term" value="P:regulation of cell shape"/>
    <property type="evidence" value="ECO:0007669"/>
    <property type="project" value="UniProtKB-UniRule"/>
</dbReference>
<evidence type="ECO:0000256" key="1">
    <source>
        <dbReference type="ARBA" id="ARBA00022490"/>
    </source>
</evidence>
<dbReference type="Pfam" id="PF05103">
    <property type="entry name" value="DivIVA"/>
    <property type="match status" value="1"/>
</dbReference>
<dbReference type="InterPro" id="IPR007793">
    <property type="entry name" value="DivIVA_fam"/>
</dbReference>
<dbReference type="Proteomes" id="UP000532769">
    <property type="component" value="Unassembled WGS sequence"/>
</dbReference>
<dbReference type="NCBIfam" id="TIGR03544">
    <property type="entry name" value="DivI1A_domain"/>
    <property type="match status" value="1"/>
</dbReference>
<dbReference type="InterPro" id="IPR011229">
    <property type="entry name" value="Cell_cycle_GpsB"/>
</dbReference>
<dbReference type="PIRSF" id="PIRSF029938">
    <property type="entry name" value="UCP029938"/>
    <property type="match status" value="1"/>
</dbReference>
<comment type="similarity">
    <text evidence="6">Belongs to the GpsB family.</text>
</comment>
<dbReference type="Gene3D" id="6.10.250.660">
    <property type="match status" value="1"/>
</dbReference>
<dbReference type="EMBL" id="JAASRS010000001">
    <property type="protein sequence ID" value="NIK14864.1"/>
    <property type="molecule type" value="Genomic_DNA"/>
</dbReference>
<dbReference type="InterPro" id="IPR019933">
    <property type="entry name" value="DivIVA_domain"/>
</dbReference>
<dbReference type="HAMAP" id="MF_02011">
    <property type="entry name" value="GpsB"/>
    <property type="match status" value="1"/>
</dbReference>
<comment type="subcellular location">
    <subcellularLocation>
        <location evidence="6">Cytoplasm</location>
    </subcellularLocation>
    <text evidence="6">Shuttles between the lateral wall and the division site in a cell cycle-dependent manner.</text>
</comment>
<accession>A0A846MI09</accession>
<evidence type="ECO:0000313" key="7">
    <source>
        <dbReference type="EMBL" id="NIK14864.1"/>
    </source>
</evidence>
<dbReference type="PANTHER" id="PTHR35794:SF1">
    <property type="entry name" value="CELL CYCLE PROTEIN GPSB"/>
    <property type="match status" value="1"/>
</dbReference>
<protein>
    <recommendedName>
        <fullName evidence="6">Cell cycle protein GpsB</fullName>
    </recommendedName>
    <alternativeName>
        <fullName evidence="6">Guiding PBP1-shuttling protein</fullName>
    </alternativeName>
</protein>
<keyword evidence="1 6" id="KW-0963">Cytoplasm</keyword>
<feature type="coiled-coil region" evidence="6">
    <location>
        <begin position="37"/>
        <end position="71"/>
    </location>
</feature>
<comment type="function">
    <text evidence="6">Divisome component that associates with the complex late in its assembly, after the Z-ring is formed, and is dependent on DivIC and PBP2B for its recruitment to the divisome. Together with EzrA, is a key component of the system that regulates PBP1 localization during cell cycle progression. Its main role could be the removal of PBP1 from the cell pole after pole maturation is completed. Also contributes to the recruitment of PBP1 to the division complex. Not essential for septum formation.</text>
</comment>
<keyword evidence="5 6" id="KW-0131">Cell cycle</keyword>